<evidence type="ECO:0000256" key="3">
    <source>
        <dbReference type="ARBA" id="ARBA00022692"/>
    </source>
</evidence>
<reference evidence="8 9" key="1">
    <citation type="submission" date="2021-05" db="EMBL/GenBank/DDBJ databases">
        <title>Croceibacterium sp. LX-88 genome sequence.</title>
        <authorList>
            <person name="Luo X."/>
        </authorList>
    </citation>
    <scope>NUCLEOTIDE SEQUENCE [LARGE SCALE GENOMIC DNA]</scope>
    <source>
        <strain evidence="8 9">LX-88</strain>
    </source>
</reference>
<evidence type="ECO:0000256" key="7">
    <source>
        <dbReference type="SAM" id="Phobius"/>
    </source>
</evidence>
<keyword evidence="9" id="KW-1185">Reference proteome</keyword>
<feature type="transmembrane region" description="Helical" evidence="7">
    <location>
        <begin position="131"/>
        <end position="151"/>
    </location>
</feature>
<evidence type="ECO:0000256" key="6">
    <source>
        <dbReference type="SAM" id="MobiDB-lite"/>
    </source>
</evidence>
<feature type="transmembrane region" description="Helical" evidence="7">
    <location>
        <begin position="218"/>
        <end position="239"/>
    </location>
</feature>
<evidence type="ECO:0000256" key="5">
    <source>
        <dbReference type="ARBA" id="ARBA00023136"/>
    </source>
</evidence>
<evidence type="ECO:0000313" key="9">
    <source>
        <dbReference type="Proteomes" id="UP000811255"/>
    </source>
</evidence>
<keyword evidence="4 7" id="KW-1133">Transmembrane helix</keyword>
<keyword evidence="2" id="KW-1003">Cell membrane</keyword>
<feature type="transmembrane region" description="Helical" evidence="7">
    <location>
        <begin position="70"/>
        <end position="93"/>
    </location>
</feature>
<gene>
    <name evidence="8" type="ORF">KK137_12825</name>
</gene>
<proteinExistence type="predicted"/>
<dbReference type="InterPro" id="IPR017039">
    <property type="entry name" value="Virul_fac_BrkB"/>
</dbReference>
<feature type="region of interest" description="Disordered" evidence="6">
    <location>
        <begin position="317"/>
        <end position="357"/>
    </location>
</feature>
<feature type="transmembrane region" description="Helical" evidence="7">
    <location>
        <begin position="251"/>
        <end position="272"/>
    </location>
</feature>
<dbReference type="Proteomes" id="UP000811255">
    <property type="component" value="Unassembled WGS sequence"/>
</dbReference>
<comment type="subcellular location">
    <subcellularLocation>
        <location evidence="1">Cell membrane</location>
        <topology evidence="1">Multi-pass membrane protein</topology>
    </subcellularLocation>
</comment>
<sequence>MAPGLTDHDRPGPPVPDRSPEARRKEALRHRAGLPADVARAIAPGSRPRRVVERVLTGAYNDGFIHAGNLAYMTLLAIFPFAITAGAIFTAIFEEGDRMAMIDAVLAAVPPVVAEVIEPVARDVVIARSGWFLWAAAFAGLWTVGSLIETIRDILRRAYGTRPTQAFWKYRVFSTGIILAAVVLLMLSLLAQVLIGAAQEVISVWFPELDGAMGTLTYSRMLTAAGLYVSLYMLFYILTPAAYRKPRYPKWPGALLVTVWWAGVTLALPPLLRTVFAYDLTYGSLAGFMIVLFFFWLVGLGMVMGAELNAALAETPEEEEDRIGQTDNRVRVKNGAGKDTKTDGKENTMTEAEKGSR</sequence>
<name>A0ABS5W626_9SPHN</name>
<feature type="compositionally biased region" description="Basic and acidic residues" evidence="6">
    <location>
        <begin position="322"/>
        <end position="357"/>
    </location>
</feature>
<keyword evidence="5 7" id="KW-0472">Membrane</keyword>
<dbReference type="RefSeq" id="WP_214536888.1">
    <property type="nucleotide sequence ID" value="NZ_JAHFVK010000002.1"/>
</dbReference>
<evidence type="ECO:0000313" key="8">
    <source>
        <dbReference type="EMBL" id="MBT2135213.1"/>
    </source>
</evidence>
<dbReference type="EMBL" id="JAHFVK010000002">
    <property type="protein sequence ID" value="MBT2135213.1"/>
    <property type="molecule type" value="Genomic_DNA"/>
</dbReference>
<feature type="transmembrane region" description="Helical" evidence="7">
    <location>
        <begin position="284"/>
        <end position="303"/>
    </location>
</feature>
<feature type="region of interest" description="Disordered" evidence="6">
    <location>
        <begin position="1"/>
        <end position="24"/>
    </location>
</feature>
<protein>
    <submittedName>
        <fullName evidence="8">YihY/virulence factor BrkB family protein</fullName>
    </submittedName>
</protein>
<comment type="caution">
    <text evidence="8">The sequence shown here is derived from an EMBL/GenBank/DDBJ whole genome shotgun (WGS) entry which is preliminary data.</text>
</comment>
<organism evidence="8 9">
    <name type="scientific">Croceibacterium selenioxidans</name>
    <dbReference type="NCBI Taxonomy" id="2838833"/>
    <lineage>
        <taxon>Bacteria</taxon>
        <taxon>Pseudomonadati</taxon>
        <taxon>Pseudomonadota</taxon>
        <taxon>Alphaproteobacteria</taxon>
        <taxon>Sphingomonadales</taxon>
        <taxon>Erythrobacteraceae</taxon>
        <taxon>Croceibacterium</taxon>
    </lineage>
</organism>
<dbReference type="PANTHER" id="PTHR30213:SF0">
    <property type="entry name" value="UPF0761 MEMBRANE PROTEIN YIHY"/>
    <property type="match status" value="1"/>
</dbReference>
<evidence type="ECO:0000256" key="1">
    <source>
        <dbReference type="ARBA" id="ARBA00004651"/>
    </source>
</evidence>
<accession>A0ABS5W626</accession>
<evidence type="ECO:0000256" key="2">
    <source>
        <dbReference type="ARBA" id="ARBA00022475"/>
    </source>
</evidence>
<keyword evidence="3 7" id="KW-0812">Transmembrane</keyword>
<feature type="compositionally biased region" description="Basic and acidic residues" evidence="6">
    <location>
        <begin position="1"/>
        <end position="11"/>
    </location>
</feature>
<feature type="transmembrane region" description="Helical" evidence="7">
    <location>
        <begin position="172"/>
        <end position="198"/>
    </location>
</feature>
<dbReference type="PANTHER" id="PTHR30213">
    <property type="entry name" value="INNER MEMBRANE PROTEIN YHJD"/>
    <property type="match status" value="1"/>
</dbReference>
<dbReference type="Pfam" id="PF03631">
    <property type="entry name" value="Virul_fac_BrkB"/>
    <property type="match status" value="1"/>
</dbReference>
<evidence type="ECO:0000256" key="4">
    <source>
        <dbReference type="ARBA" id="ARBA00022989"/>
    </source>
</evidence>